<sequence length="80" mass="8769">MKEDKPMSFIERMKQTALTQKSYGGEAEIHAAGAQQAACPNCGASRTKNDGLTHCAYCGHAFIETTLTNGRYINKEDNSR</sequence>
<gene>
    <name evidence="1" type="ORF">GCM10011379_31110</name>
</gene>
<dbReference type="AlphaFoldDB" id="A0A917MWP4"/>
<organism evidence="1 2">
    <name type="scientific">Filimonas zeae</name>
    <dbReference type="NCBI Taxonomy" id="1737353"/>
    <lineage>
        <taxon>Bacteria</taxon>
        <taxon>Pseudomonadati</taxon>
        <taxon>Bacteroidota</taxon>
        <taxon>Chitinophagia</taxon>
        <taxon>Chitinophagales</taxon>
        <taxon>Chitinophagaceae</taxon>
        <taxon>Filimonas</taxon>
    </lineage>
</organism>
<protein>
    <submittedName>
        <fullName evidence="1">Uncharacterized protein</fullName>
    </submittedName>
</protein>
<dbReference type="Proteomes" id="UP000627292">
    <property type="component" value="Unassembled WGS sequence"/>
</dbReference>
<evidence type="ECO:0000313" key="1">
    <source>
        <dbReference type="EMBL" id="GGH71601.1"/>
    </source>
</evidence>
<keyword evidence="2" id="KW-1185">Reference proteome</keyword>
<accession>A0A917MWP4</accession>
<evidence type="ECO:0000313" key="2">
    <source>
        <dbReference type="Proteomes" id="UP000627292"/>
    </source>
</evidence>
<comment type="caution">
    <text evidence="1">The sequence shown here is derived from an EMBL/GenBank/DDBJ whole genome shotgun (WGS) entry which is preliminary data.</text>
</comment>
<dbReference type="RefSeq" id="WP_188953835.1">
    <property type="nucleotide sequence ID" value="NZ_BMIB01000003.1"/>
</dbReference>
<name>A0A917MWP4_9BACT</name>
<dbReference type="EMBL" id="BMIB01000003">
    <property type="protein sequence ID" value="GGH71601.1"/>
    <property type="molecule type" value="Genomic_DNA"/>
</dbReference>
<reference evidence="1" key="1">
    <citation type="journal article" date="2014" name="Int. J. Syst. Evol. Microbiol.">
        <title>Complete genome sequence of Corynebacterium casei LMG S-19264T (=DSM 44701T), isolated from a smear-ripened cheese.</title>
        <authorList>
            <consortium name="US DOE Joint Genome Institute (JGI-PGF)"/>
            <person name="Walter F."/>
            <person name="Albersmeier A."/>
            <person name="Kalinowski J."/>
            <person name="Ruckert C."/>
        </authorList>
    </citation>
    <scope>NUCLEOTIDE SEQUENCE</scope>
    <source>
        <strain evidence="1">CGMCC 1.15290</strain>
    </source>
</reference>
<proteinExistence type="predicted"/>
<reference evidence="1" key="2">
    <citation type="submission" date="2020-09" db="EMBL/GenBank/DDBJ databases">
        <authorList>
            <person name="Sun Q."/>
            <person name="Zhou Y."/>
        </authorList>
    </citation>
    <scope>NUCLEOTIDE SEQUENCE</scope>
    <source>
        <strain evidence="1">CGMCC 1.15290</strain>
    </source>
</reference>